<keyword evidence="3" id="KW-1185">Reference proteome</keyword>
<dbReference type="Proteomes" id="UP001301769">
    <property type="component" value="Unassembled WGS sequence"/>
</dbReference>
<evidence type="ECO:0000313" key="3">
    <source>
        <dbReference type="Proteomes" id="UP001301769"/>
    </source>
</evidence>
<dbReference type="EMBL" id="MU858086">
    <property type="protein sequence ID" value="KAK4214919.1"/>
    <property type="molecule type" value="Genomic_DNA"/>
</dbReference>
<feature type="region of interest" description="Disordered" evidence="1">
    <location>
        <begin position="463"/>
        <end position="520"/>
    </location>
</feature>
<accession>A0AAN6Y9H8</accession>
<name>A0AAN6Y9H8_9PEZI</name>
<feature type="compositionally biased region" description="Low complexity" evidence="1">
    <location>
        <begin position="499"/>
        <end position="513"/>
    </location>
</feature>
<evidence type="ECO:0000256" key="1">
    <source>
        <dbReference type="SAM" id="MobiDB-lite"/>
    </source>
</evidence>
<feature type="region of interest" description="Disordered" evidence="1">
    <location>
        <begin position="190"/>
        <end position="213"/>
    </location>
</feature>
<proteinExistence type="predicted"/>
<evidence type="ECO:0000313" key="2">
    <source>
        <dbReference type="EMBL" id="KAK4214919.1"/>
    </source>
</evidence>
<dbReference type="AlphaFoldDB" id="A0AAN6Y9H8"/>
<organism evidence="2 3">
    <name type="scientific">Rhypophila decipiens</name>
    <dbReference type="NCBI Taxonomy" id="261697"/>
    <lineage>
        <taxon>Eukaryota</taxon>
        <taxon>Fungi</taxon>
        <taxon>Dikarya</taxon>
        <taxon>Ascomycota</taxon>
        <taxon>Pezizomycotina</taxon>
        <taxon>Sordariomycetes</taxon>
        <taxon>Sordariomycetidae</taxon>
        <taxon>Sordariales</taxon>
        <taxon>Naviculisporaceae</taxon>
        <taxon>Rhypophila</taxon>
    </lineage>
</organism>
<protein>
    <submittedName>
        <fullName evidence="2">Uncharacterized protein</fullName>
    </submittedName>
</protein>
<sequence>MLAIDSLFSSNLFDQLRTIISMPHSRNTPTPSPTGRNIEFKTQVPSQRACLRLTRPERGSLYDIMHEHAGRSLYVLPICWTDFHMRALGVQFLESPAIETPVPDYDPGRWLEPSHLAKTITKQLHTLVRDNFHVISRTRAMKFITNQFFPDTLSHADSDVDLDMYFGQRVFRKAVRIHCLWKSPRVEEHSFDSTTTMPSTDLGGRSPSPGVASDVGPNKPILAYISRSMLAYNRTILYRVSHGPRDDNANDAVTSLQRLRSKMLVPKNINHDSYIVAAIIAMAQAHFYNDDPSKDYLTQTSRRSNGTRLSIVPPVFRDVKIQIITHEDHNESTPTFLVCTATVTAAFLERFMHPTKAPLPQEQMAQGAAGLKIECTPVPFWPILGLKERLSKALGRDLAGEPMFGDPEHIGLWDSLLEPPPAPLPVPVLSSPPRPIPAAAAAVRKSLKRTRDRECEQLRPALSEMLNSSFEEDDTTPNSSSEDLDKPMLSPDAKRRRTAASTRGSGAAGATGTPNPLEVC</sequence>
<gene>
    <name evidence="2" type="ORF">QBC37DRAFT_439831</name>
</gene>
<reference evidence="2" key="1">
    <citation type="journal article" date="2023" name="Mol. Phylogenet. Evol.">
        <title>Genome-scale phylogeny and comparative genomics of the fungal order Sordariales.</title>
        <authorList>
            <person name="Hensen N."/>
            <person name="Bonometti L."/>
            <person name="Westerberg I."/>
            <person name="Brannstrom I.O."/>
            <person name="Guillou S."/>
            <person name="Cros-Aarteil S."/>
            <person name="Calhoun S."/>
            <person name="Haridas S."/>
            <person name="Kuo A."/>
            <person name="Mondo S."/>
            <person name="Pangilinan J."/>
            <person name="Riley R."/>
            <person name="LaButti K."/>
            <person name="Andreopoulos B."/>
            <person name="Lipzen A."/>
            <person name="Chen C."/>
            <person name="Yan M."/>
            <person name="Daum C."/>
            <person name="Ng V."/>
            <person name="Clum A."/>
            <person name="Steindorff A."/>
            <person name="Ohm R.A."/>
            <person name="Martin F."/>
            <person name="Silar P."/>
            <person name="Natvig D.O."/>
            <person name="Lalanne C."/>
            <person name="Gautier V."/>
            <person name="Ament-Velasquez S.L."/>
            <person name="Kruys A."/>
            <person name="Hutchinson M.I."/>
            <person name="Powell A.J."/>
            <person name="Barry K."/>
            <person name="Miller A.N."/>
            <person name="Grigoriev I.V."/>
            <person name="Debuchy R."/>
            <person name="Gladieux P."/>
            <person name="Hiltunen Thoren M."/>
            <person name="Johannesson H."/>
        </authorList>
    </citation>
    <scope>NUCLEOTIDE SEQUENCE</scope>
    <source>
        <strain evidence="2">PSN293</strain>
    </source>
</reference>
<reference evidence="2" key="2">
    <citation type="submission" date="2023-05" db="EMBL/GenBank/DDBJ databases">
        <authorList>
            <consortium name="Lawrence Berkeley National Laboratory"/>
            <person name="Steindorff A."/>
            <person name="Hensen N."/>
            <person name="Bonometti L."/>
            <person name="Westerberg I."/>
            <person name="Brannstrom I.O."/>
            <person name="Guillou S."/>
            <person name="Cros-Aarteil S."/>
            <person name="Calhoun S."/>
            <person name="Haridas S."/>
            <person name="Kuo A."/>
            <person name="Mondo S."/>
            <person name="Pangilinan J."/>
            <person name="Riley R."/>
            <person name="Labutti K."/>
            <person name="Andreopoulos B."/>
            <person name="Lipzen A."/>
            <person name="Chen C."/>
            <person name="Yanf M."/>
            <person name="Daum C."/>
            <person name="Ng V."/>
            <person name="Clum A."/>
            <person name="Ohm R."/>
            <person name="Martin F."/>
            <person name="Silar P."/>
            <person name="Natvig D."/>
            <person name="Lalanne C."/>
            <person name="Gautier V."/>
            <person name="Ament-Velasquez S.L."/>
            <person name="Kruys A."/>
            <person name="Hutchinson M.I."/>
            <person name="Powell A.J."/>
            <person name="Barry K."/>
            <person name="Miller A.N."/>
            <person name="Grigoriev I.V."/>
            <person name="Debuchy R."/>
            <person name="Gladieux P."/>
            <person name="Thoren M.H."/>
            <person name="Johannesson H."/>
        </authorList>
    </citation>
    <scope>NUCLEOTIDE SEQUENCE</scope>
    <source>
        <strain evidence="2">PSN293</strain>
    </source>
</reference>
<comment type="caution">
    <text evidence="2">The sequence shown here is derived from an EMBL/GenBank/DDBJ whole genome shotgun (WGS) entry which is preliminary data.</text>
</comment>